<dbReference type="InterPro" id="IPR028082">
    <property type="entry name" value="Peripla_BP_I"/>
</dbReference>
<dbReference type="STRING" id="1351755.CCH01_15470"/>
<keyword evidence="3" id="KW-1133">Transmembrane helix</keyword>
<comment type="subcellular location">
    <subcellularLocation>
        <location evidence="1">Cell envelope</location>
    </subcellularLocation>
</comment>
<dbReference type="PANTHER" id="PTHR30036">
    <property type="entry name" value="D-XYLOSE-BINDING PERIPLASMIC PROTEIN"/>
    <property type="match status" value="1"/>
</dbReference>
<protein>
    <submittedName>
        <fullName evidence="5">Putative Periplasmic binding protein/LacI transcriptional regulator</fullName>
    </submittedName>
</protein>
<gene>
    <name evidence="5" type="ORF">CCH01_15470</name>
</gene>
<dbReference type="RefSeq" id="WP_079481419.1">
    <property type="nucleotide sequence ID" value="NZ_CBML010000006.1"/>
</dbReference>
<evidence type="ECO:0000313" key="6">
    <source>
        <dbReference type="Proteomes" id="UP000190476"/>
    </source>
</evidence>
<feature type="transmembrane region" description="Helical" evidence="3">
    <location>
        <begin position="7"/>
        <end position="29"/>
    </location>
</feature>
<comment type="similarity">
    <text evidence="2">Belongs to the bacterial solute-binding protein 2 family.</text>
</comment>
<proteinExistence type="inferred from homology"/>
<name>A0A1U6JEN7_9CLOT</name>
<keyword evidence="3" id="KW-0472">Membrane</keyword>
<keyword evidence="6" id="KW-1185">Reference proteome</keyword>
<dbReference type="Proteomes" id="UP000190476">
    <property type="component" value="Chromosome I"/>
</dbReference>
<dbReference type="GO" id="GO:0030288">
    <property type="term" value="C:outer membrane-bounded periplasmic space"/>
    <property type="evidence" value="ECO:0007669"/>
    <property type="project" value="TreeGrafter"/>
</dbReference>
<evidence type="ECO:0000256" key="1">
    <source>
        <dbReference type="ARBA" id="ARBA00004196"/>
    </source>
</evidence>
<dbReference type="EMBL" id="LT799839">
    <property type="protein sequence ID" value="SLK18782.1"/>
    <property type="molecule type" value="Genomic_DNA"/>
</dbReference>
<dbReference type="InterPro" id="IPR050555">
    <property type="entry name" value="Bact_Solute-Bind_Prot2"/>
</dbReference>
<evidence type="ECO:0000313" key="5">
    <source>
        <dbReference type="EMBL" id="SLK18782.1"/>
    </source>
</evidence>
<evidence type="ECO:0000256" key="2">
    <source>
        <dbReference type="ARBA" id="ARBA00007639"/>
    </source>
</evidence>
<dbReference type="Gene3D" id="3.40.50.2300">
    <property type="match status" value="2"/>
</dbReference>
<dbReference type="Pfam" id="PF13407">
    <property type="entry name" value="Peripla_BP_4"/>
    <property type="match status" value="1"/>
</dbReference>
<evidence type="ECO:0000256" key="3">
    <source>
        <dbReference type="SAM" id="Phobius"/>
    </source>
</evidence>
<dbReference type="GeneID" id="66301879"/>
<sequence>MKRKKKQILIIIFLLLMLSLLFFISGILFKGKDVEGYNISIIVRGKNSESWMIMKQGMEQAASEMNTNIRFITLTDENNLNEQKDLIEREATEGADAIIISPVDYEKMKEAIENTIKDIPVILIESTIYSDKEIPYISCDNYKLGKSLAEELIQRGNTRSRVTVMKKDLQCSSIMERYKGFIDTIKESKNTYDLLDIEGGDQSVYDKSKDIIENNKSDVIVTFDPDALELVGKAKKDLGYSKKEGINVEIYGAGSTSKVISFLEEDIINAVAVQNDFNIGYLGVKTAVDKIKGNRGEEKIINSTVINSRNMYSDENQRLLFPFIR</sequence>
<dbReference type="PANTHER" id="PTHR30036:SF7">
    <property type="entry name" value="ABC TRANSPORTER PERIPLASMIC-BINDING PROTEIN YPHF"/>
    <property type="match status" value="1"/>
</dbReference>
<accession>A0A1U6JEN7</accession>
<dbReference type="GO" id="GO:0030246">
    <property type="term" value="F:carbohydrate binding"/>
    <property type="evidence" value="ECO:0007669"/>
    <property type="project" value="TreeGrafter"/>
</dbReference>
<dbReference type="InterPro" id="IPR025997">
    <property type="entry name" value="SBP_2_dom"/>
</dbReference>
<dbReference type="SUPFAM" id="SSF53822">
    <property type="entry name" value="Periplasmic binding protein-like I"/>
    <property type="match status" value="1"/>
</dbReference>
<dbReference type="OrthoDB" id="2065670at2"/>
<evidence type="ECO:0000259" key="4">
    <source>
        <dbReference type="Pfam" id="PF13407"/>
    </source>
</evidence>
<feature type="domain" description="Periplasmic binding protein" evidence="4">
    <location>
        <begin position="40"/>
        <end position="294"/>
    </location>
</feature>
<keyword evidence="3" id="KW-0812">Transmembrane</keyword>
<reference evidence="6" key="1">
    <citation type="submission" date="2017-03" db="EMBL/GenBank/DDBJ databases">
        <authorList>
            <person name="Falquet L."/>
            <person name="Falquet L."/>
        </authorList>
    </citation>
    <scope>NUCLEOTIDE SEQUENCE [LARGE SCALE GENOMIC DNA]</scope>
</reference>
<organism evidence="5 6">
    <name type="scientific">Clostridium chauvoei JF4335</name>
    <dbReference type="NCBI Taxonomy" id="1351755"/>
    <lineage>
        <taxon>Bacteria</taxon>
        <taxon>Bacillati</taxon>
        <taxon>Bacillota</taxon>
        <taxon>Clostridia</taxon>
        <taxon>Eubacteriales</taxon>
        <taxon>Clostridiaceae</taxon>
        <taxon>Clostridium</taxon>
    </lineage>
</organism>
<dbReference type="AlphaFoldDB" id="A0A1U6JEN7"/>